<proteinExistence type="predicted"/>
<feature type="domain" description="Zinc finger CCHC" evidence="2">
    <location>
        <begin position="225"/>
        <end position="263"/>
    </location>
</feature>
<evidence type="ECO:0000259" key="2">
    <source>
        <dbReference type="Pfam" id="PF23058"/>
    </source>
</evidence>
<accession>A0A974CL86</accession>
<dbReference type="AlphaFoldDB" id="A0A974CL86"/>
<dbReference type="GO" id="GO:0003723">
    <property type="term" value="F:RNA binding"/>
    <property type="evidence" value="ECO:0007669"/>
    <property type="project" value="InterPro"/>
</dbReference>
<name>A0A974CL86_XENLA</name>
<dbReference type="Pfam" id="PF23058">
    <property type="entry name" value="RBD_ZCCHC3_2nd"/>
    <property type="match status" value="1"/>
</dbReference>
<dbReference type="PANTHER" id="PTHR22639">
    <property type="entry name" value="GAG-RELATED PROTEIN"/>
    <property type="match status" value="1"/>
</dbReference>
<feature type="region of interest" description="Disordered" evidence="1">
    <location>
        <begin position="1"/>
        <end position="20"/>
    </location>
</feature>
<evidence type="ECO:0000256" key="1">
    <source>
        <dbReference type="SAM" id="MobiDB-lite"/>
    </source>
</evidence>
<dbReference type="GO" id="GO:0002218">
    <property type="term" value="P:activation of innate immune response"/>
    <property type="evidence" value="ECO:0007669"/>
    <property type="project" value="InterPro"/>
</dbReference>
<protein>
    <recommendedName>
        <fullName evidence="2">Zinc finger CCHC domain-containing protein</fullName>
    </recommendedName>
</protein>
<evidence type="ECO:0000313" key="3">
    <source>
        <dbReference type="EMBL" id="OCT75473.1"/>
    </source>
</evidence>
<evidence type="ECO:0000313" key="4">
    <source>
        <dbReference type="Proteomes" id="UP000694892"/>
    </source>
</evidence>
<organism evidence="3 4">
    <name type="scientific">Xenopus laevis</name>
    <name type="common">African clawed frog</name>
    <dbReference type="NCBI Taxonomy" id="8355"/>
    <lineage>
        <taxon>Eukaryota</taxon>
        <taxon>Metazoa</taxon>
        <taxon>Chordata</taxon>
        <taxon>Craniata</taxon>
        <taxon>Vertebrata</taxon>
        <taxon>Euteleostomi</taxon>
        <taxon>Amphibia</taxon>
        <taxon>Batrachia</taxon>
        <taxon>Anura</taxon>
        <taxon>Pipoidea</taxon>
        <taxon>Pipidae</taxon>
        <taxon>Xenopodinae</taxon>
        <taxon>Xenopus</taxon>
        <taxon>Xenopus</taxon>
    </lineage>
</organism>
<reference evidence="4" key="1">
    <citation type="journal article" date="2016" name="Nature">
        <title>Genome evolution in the allotetraploid frog Xenopus laevis.</title>
        <authorList>
            <person name="Session A.M."/>
            <person name="Uno Y."/>
            <person name="Kwon T."/>
            <person name="Chapman J.A."/>
            <person name="Toyoda A."/>
            <person name="Takahashi S."/>
            <person name="Fukui A."/>
            <person name="Hikosaka A."/>
            <person name="Suzuki A."/>
            <person name="Kondo M."/>
            <person name="van Heeringen S.J."/>
            <person name="Quigley I."/>
            <person name="Heinz S."/>
            <person name="Ogino H."/>
            <person name="Ochi H."/>
            <person name="Hellsten U."/>
            <person name="Lyons J.B."/>
            <person name="Simakov O."/>
            <person name="Putnam N."/>
            <person name="Stites J."/>
            <person name="Kuroki Y."/>
            <person name="Tanaka T."/>
            <person name="Michiue T."/>
            <person name="Watanabe M."/>
            <person name="Bogdanovic O."/>
            <person name="Lister R."/>
            <person name="Georgiou G."/>
            <person name="Paranjpe S.S."/>
            <person name="van Kruijsbergen I."/>
            <person name="Shu S."/>
            <person name="Carlson J."/>
            <person name="Kinoshita T."/>
            <person name="Ohta Y."/>
            <person name="Mawaribuchi S."/>
            <person name="Jenkins J."/>
            <person name="Grimwood J."/>
            <person name="Schmutz J."/>
            <person name="Mitros T."/>
            <person name="Mozaffari S.V."/>
            <person name="Suzuki Y."/>
            <person name="Haramoto Y."/>
            <person name="Yamamoto T.S."/>
            <person name="Takagi C."/>
            <person name="Heald R."/>
            <person name="Miller K."/>
            <person name="Haudenschild C."/>
            <person name="Kitzman J."/>
            <person name="Nakayama T."/>
            <person name="Izutsu Y."/>
            <person name="Robert J."/>
            <person name="Fortriede J."/>
            <person name="Burns K."/>
            <person name="Lotay V."/>
            <person name="Karimi K."/>
            <person name="Yasuoka Y."/>
            <person name="Dichmann D.S."/>
            <person name="Flajnik M.F."/>
            <person name="Houston D.W."/>
            <person name="Shendure J."/>
            <person name="DuPasquier L."/>
            <person name="Vize P.D."/>
            <person name="Zorn A.M."/>
            <person name="Ito M."/>
            <person name="Marcotte E.M."/>
            <person name="Wallingford J.B."/>
            <person name="Ito Y."/>
            <person name="Asashima M."/>
            <person name="Ueno N."/>
            <person name="Matsuda Y."/>
            <person name="Veenstra G.J."/>
            <person name="Fujiyama A."/>
            <person name="Harland R.M."/>
            <person name="Taira M."/>
            <person name="Rokhsar D.S."/>
        </authorList>
    </citation>
    <scope>NUCLEOTIDE SEQUENCE [LARGE SCALE GENOMIC DNA]</scope>
    <source>
        <strain evidence="4">J</strain>
    </source>
</reference>
<dbReference type="InterPro" id="IPR057811">
    <property type="entry name" value="RBD_ZCCHC3_2nd"/>
</dbReference>
<dbReference type="GO" id="GO:0003690">
    <property type="term" value="F:double-stranded DNA binding"/>
    <property type="evidence" value="ECO:0007669"/>
    <property type="project" value="InterPro"/>
</dbReference>
<dbReference type="Proteomes" id="UP000694892">
    <property type="component" value="Chromosome 6L"/>
</dbReference>
<sequence length="263" mass="29102">MRSFGGGGARLSVTHQGPPPSTIAIGPARVNFLQPITATWTYNSQFAPTDPLPDPACNRAIYLLTQDTRNWKCHYRGLGVTSLSNISSEGKCPFTSNPESTVMQELDNPIIKSVTMTPTDPGAARCRDIYPTREPSDINQGFSKDIRPPDHSLEINDRPGLDFAAPVLDSQSSKKTLEFGDNISFVKPQDLNTFLKNFEQHKSKAMWLGFSAKPISRSQVCTVTILVHNESLPVNNLIAWLSRYGDIVDTPTKILEKKKIWTG</sequence>
<gene>
    <name evidence="3" type="ORF">XELAEV_18030652mg</name>
</gene>
<dbReference type="EMBL" id="CM004476">
    <property type="protein sequence ID" value="OCT75473.1"/>
    <property type="molecule type" value="Genomic_DNA"/>
</dbReference>
<dbReference type="InterPro" id="IPR042509">
    <property type="entry name" value="ZCCHC3"/>
</dbReference>
<dbReference type="PANTHER" id="PTHR22639:SF10">
    <property type="match status" value="1"/>
</dbReference>